<proteinExistence type="predicted"/>
<organism evidence="2 3">
    <name type="scientific">Friedmanniomyces simplex</name>
    <dbReference type="NCBI Taxonomy" id="329884"/>
    <lineage>
        <taxon>Eukaryota</taxon>
        <taxon>Fungi</taxon>
        <taxon>Dikarya</taxon>
        <taxon>Ascomycota</taxon>
        <taxon>Pezizomycotina</taxon>
        <taxon>Dothideomycetes</taxon>
        <taxon>Dothideomycetidae</taxon>
        <taxon>Mycosphaerellales</taxon>
        <taxon>Teratosphaeriaceae</taxon>
        <taxon>Friedmanniomyces</taxon>
    </lineage>
</organism>
<evidence type="ECO:0000256" key="1">
    <source>
        <dbReference type="SAM" id="MobiDB-lite"/>
    </source>
</evidence>
<keyword evidence="3" id="KW-1185">Reference proteome</keyword>
<protein>
    <submittedName>
        <fullName evidence="2">Uncharacterized protein</fullName>
    </submittedName>
</protein>
<name>A0A4U0Y7U4_9PEZI</name>
<feature type="region of interest" description="Disordered" evidence="1">
    <location>
        <begin position="52"/>
        <end position="72"/>
    </location>
</feature>
<dbReference type="InterPro" id="IPR038883">
    <property type="entry name" value="AN11006-like"/>
</dbReference>
<comment type="caution">
    <text evidence="2">The sequence shown here is derived from an EMBL/GenBank/DDBJ whole genome shotgun (WGS) entry which is preliminary data.</text>
</comment>
<sequence>MSPNVLLGLETTTFTTPKDYIELLAMPKTKRAGLFAEPSLTELQRDSDIQLKQAPAVPEATESKKRRAAVAEPEKGGHITLFSTAKTIDGRISLPLKAACASMSLASENAKLRAKPNPFTKAIDPRRDDLKYAALIELRRNGERANMDRYVPDTSKPKLPKRVQPATRRNGAFPFERLPDRVQSRILALLIVSPNPIELDFTWLRPFFTGHARVPSPYITVEQDGVRYRIPKPWNQVVNQVDVMQDDLVPFKFALEERADKARPYNSPCAGLTTSLLRVSRAVHKHAAHVFYEQNTFCFLCPTTAWMFLESFLITIGSTNVAHIRSLQIHVPLWHHRLTYGYIEGAILDLASPASRLAITKLPARDRLLAAVEQCVFMLQQAGQLTDFEPRIQRNARLADKWIGRVIDDTSSSMLQANEHEVRKQKGIELLKQLTESLPNANTPTLDWPA</sequence>
<dbReference type="OrthoDB" id="3648099at2759"/>
<dbReference type="PANTHER" id="PTHR42085:SF8">
    <property type="entry name" value="F-BOX DOMAIN-CONTAINING PROTEIN"/>
    <property type="match status" value="1"/>
</dbReference>
<dbReference type="STRING" id="329884.A0A4U0Y7U4"/>
<dbReference type="AlphaFoldDB" id="A0A4U0Y7U4"/>
<evidence type="ECO:0000313" key="3">
    <source>
        <dbReference type="Proteomes" id="UP000309340"/>
    </source>
</evidence>
<reference evidence="2 3" key="1">
    <citation type="submission" date="2017-03" db="EMBL/GenBank/DDBJ databases">
        <title>Genomes of endolithic fungi from Antarctica.</title>
        <authorList>
            <person name="Coleine C."/>
            <person name="Masonjones S."/>
            <person name="Stajich J.E."/>
        </authorList>
    </citation>
    <scope>NUCLEOTIDE SEQUENCE [LARGE SCALE GENOMIC DNA]</scope>
    <source>
        <strain evidence="2 3">CCFEE 5184</strain>
    </source>
</reference>
<gene>
    <name evidence="2" type="ORF">B0A55_00020</name>
</gene>
<accession>A0A4U0Y7U4</accession>
<dbReference type="Proteomes" id="UP000309340">
    <property type="component" value="Unassembled WGS sequence"/>
</dbReference>
<dbReference type="EMBL" id="NAJQ01000003">
    <property type="protein sequence ID" value="TKA83775.1"/>
    <property type="molecule type" value="Genomic_DNA"/>
</dbReference>
<dbReference type="PANTHER" id="PTHR42085">
    <property type="entry name" value="F-BOX DOMAIN-CONTAINING PROTEIN"/>
    <property type="match status" value="1"/>
</dbReference>
<evidence type="ECO:0000313" key="2">
    <source>
        <dbReference type="EMBL" id="TKA83775.1"/>
    </source>
</evidence>